<dbReference type="InterPro" id="IPR017850">
    <property type="entry name" value="Alkaline_phosphatase_core_sf"/>
</dbReference>
<sequence>MNKLVFLCIFALSPFLLAQAKPNIIIVMTDDQGYGDLSCHGNPILKTPQIDEFYKDALRLTNYHVDPTCAPTRSALMTGRYSARVGVWHTVQGRHLMREREITMANILKDNGYATGIFGKWHLGDAYPYRPEDRGFTHVVTHGAGGVGQVPDYWGNDYFNDTYYVNGEFVKFEGFCTDVWFDEAKKFMKTQISKKKPFFTFITPNAPHGPMRAPQKYLDMYNQTKVKGTKLEAFFGMITNIDDNFGELREFLKDEGVADNTLLIFTTDNGSSSGIGVYNAGMTGAKNSNFDGGHRVPFIFTWPKGNLMGGRDIDQLTAHMDILPSFIEMFGLKAPKIDFDGTSLEKIIKGDQTALRDRVLLVESQRVKDPEKWRNTAVMSDQWRLLNAKQLYNIRKDPAQKNDVSSQHPEVKQRLLAAYDKRWEDLSSEHHIFSPLVIGAKEENPVTLTSHDQMVEKGLPKWNQPSVKGNSNHLAPWVVRVDSAGVYEISVRRWAAEADKGINEKYEANKAMGVVKAFIKVDDIDLEKVIPDGAKEVTFKVKLKAGQKELFTGFVDAKGKRQSSFYAYVLNKTIAAGETKGWQTREGLGLPLAAPITIDFPEQNLIFDKIRYPKKN</sequence>
<dbReference type="CDD" id="cd16146">
    <property type="entry name" value="ARS_like"/>
    <property type="match status" value="1"/>
</dbReference>
<dbReference type="PANTHER" id="PTHR42693">
    <property type="entry name" value="ARYLSULFATASE FAMILY MEMBER"/>
    <property type="match status" value="1"/>
</dbReference>
<evidence type="ECO:0000259" key="6">
    <source>
        <dbReference type="Pfam" id="PF00884"/>
    </source>
</evidence>
<dbReference type="Gene3D" id="3.30.1120.10">
    <property type="match status" value="1"/>
</dbReference>
<dbReference type="PANTHER" id="PTHR42693:SF53">
    <property type="entry name" value="ENDO-4-O-SULFATASE"/>
    <property type="match status" value="1"/>
</dbReference>
<dbReference type="Gene3D" id="3.40.720.10">
    <property type="entry name" value="Alkaline Phosphatase, subunit A"/>
    <property type="match status" value="1"/>
</dbReference>
<dbReference type="GO" id="GO:0004065">
    <property type="term" value="F:arylsulfatase activity"/>
    <property type="evidence" value="ECO:0007669"/>
    <property type="project" value="TreeGrafter"/>
</dbReference>
<protein>
    <submittedName>
        <fullName evidence="7">N-acetylgalactosamine-4-sulfatase</fullName>
    </submittedName>
</protein>
<dbReference type="eggNOG" id="COG3119">
    <property type="taxonomic scope" value="Bacteria"/>
</dbReference>
<organism evidence="7 8">
    <name type="scientific">Lentisphaera araneosa HTCC2155</name>
    <dbReference type="NCBI Taxonomy" id="313628"/>
    <lineage>
        <taxon>Bacteria</taxon>
        <taxon>Pseudomonadati</taxon>
        <taxon>Lentisphaerota</taxon>
        <taxon>Lentisphaeria</taxon>
        <taxon>Lentisphaerales</taxon>
        <taxon>Lentisphaeraceae</taxon>
        <taxon>Lentisphaera</taxon>
    </lineage>
</organism>
<dbReference type="EMBL" id="ABCK01000018">
    <property type="protein sequence ID" value="EDM26242.1"/>
    <property type="molecule type" value="Genomic_DNA"/>
</dbReference>
<feature type="chain" id="PRO_5002694632" evidence="5">
    <location>
        <begin position="21"/>
        <end position="616"/>
    </location>
</feature>
<keyword evidence="4" id="KW-0106">Calcium</keyword>
<dbReference type="Pfam" id="PF00884">
    <property type="entry name" value="Sulfatase"/>
    <property type="match status" value="1"/>
</dbReference>
<accession>A6DQ01</accession>
<feature type="domain" description="Sulfatase N-terminal" evidence="6">
    <location>
        <begin position="22"/>
        <end position="331"/>
    </location>
</feature>
<evidence type="ECO:0000313" key="8">
    <source>
        <dbReference type="Proteomes" id="UP000004947"/>
    </source>
</evidence>
<dbReference type="GO" id="GO:0046872">
    <property type="term" value="F:metal ion binding"/>
    <property type="evidence" value="ECO:0007669"/>
    <property type="project" value="UniProtKB-KW"/>
</dbReference>
<dbReference type="PROSITE" id="PS00523">
    <property type="entry name" value="SULFATASE_1"/>
    <property type="match status" value="1"/>
</dbReference>
<dbReference type="InterPro" id="IPR000917">
    <property type="entry name" value="Sulfatase_N"/>
</dbReference>
<feature type="signal peptide" evidence="5">
    <location>
        <begin position="1"/>
        <end position="20"/>
    </location>
</feature>
<dbReference type="Proteomes" id="UP000004947">
    <property type="component" value="Unassembled WGS sequence"/>
</dbReference>
<dbReference type="STRING" id="313628.LNTAR_24064"/>
<dbReference type="FunFam" id="3.40.720.10:FF:000070">
    <property type="entry name" value="Arylsulfatase A"/>
    <property type="match status" value="1"/>
</dbReference>
<evidence type="ECO:0000256" key="3">
    <source>
        <dbReference type="ARBA" id="ARBA00022801"/>
    </source>
</evidence>
<keyword evidence="5" id="KW-0732">Signal</keyword>
<keyword evidence="3" id="KW-0378">Hydrolase</keyword>
<evidence type="ECO:0000256" key="5">
    <source>
        <dbReference type="SAM" id="SignalP"/>
    </source>
</evidence>
<dbReference type="InterPro" id="IPR050738">
    <property type="entry name" value="Sulfatase"/>
</dbReference>
<evidence type="ECO:0000256" key="4">
    <source>
        <dbReference type="ARBA" id="ARBA00022837"/>
    </source>
</evidence>
<dbReference type="OrthoDB" id="9783154at2"/>
<reference evidence="7 8" key="1">
    <citation type="journal article" date="2010" name="J. Bacteriol.">
        <title>Genome sequence of Lentisphaera araneosa HTCC2155T, the type species of the order Lentisphaerales in the phylum Lentisphaerae.</title>
        <authorList>
            <person name="Thrash J.C."/>
            <person name="Cho J.C."/>
            <person name="Vergin K.L."/>
            <person name="Morris R.M."/>
            <person name="Giovannoni S.J."/>
        </authorList>
    </citation>
    <scope>NUCLEOTIDE SEQUENCE [LARGE SCALE GENOMIC DNA]</scope>
    <source>
        <strain evidence="7 8">HTCC2155</strain>
    </source>
</reference>
<comment type="similarity">
    <text evidence="1">Belongs to the sulfatase family.</text>
</comment>
<proteinExistence type="inferred from homology"/>
<dbReference type="RefSeq" id="WP_007279932.1">
    <property type="nucleotide sequence ID" value="NZ_ABCK01000018.1"/>
</dbReference>
<keyword evidence="8" id="KW-1185">Reference proteome</keyword>
<evidence type="ECO:0000256" key="1">
    <source>
        <dbReference type="ARBA" id="ARBA00008779"/>
    </source>
</evidence>
<comment type="caution">
    <text evidence="7">The sequence shown here is derived from an EMBL/GenBank/DDBJ whole genome shotgun (WGS) entry which is preliminary data.</text>
</comment>
<evidence type="ECO:0000256" key="2">
    <source>
        <dbReference type="ARBA" id="ARBA00022723"/>
    </source>
</evidence>
<dbReference type="InterPro" id="IPR024607">
    <property type="entry name" value="Sulfatase_CS"/>
</dbReference>
<evidence type="ECO:0000313" key="7">
    <source>
        <dbReference type="EMBL" id="EDM26242.1"/>
    </source>
</evidence>
<name>A6DQ01_9BACT</name>
<keyword evidence="2" id="KW-0479">Metal-binding</keyword>
<dbReference type="SUPFAM" id="SSF53649">
    <property type="entry name" value="Alkaline phosphatase-like"/>
    <property type="match status" value="1"/>
</dbReference>
<dbReference type="AlphaFoldDB" id="A6DQ01"/>
<gene>
    <name evidence="7" type="ORF">LNTAR_24064</name>
</gene>